<reference evidence="2" key="2">
    <citation type="submission" date="2022-06" db="UniProtKB">
        <authorList>
            <consortium name="EnsemblMetazoa"/>
        </authorList>
    </citation>
    <scope>IDENTIFICATION</scope>
</reference>
<evidence type="ECO:0000259" key="1">
    <source>
        <dbReference type="Pfam" id="PF05699"/>
    </source>
</evidence>
<dbReference type="InterPro" id="IPR008906">
    <property type="entry name" value="HATC_C_dom"/>
</dbReference>
<dbReference type="PANTHER" id="PTHR45913:SF21">
    <property type="entry name" value="DUF4371 DOMAIN-CONTAINING PROTEIN"/>
    <property type="match status" value="1"/>
</dbReference>
<evidence type="ECO:0000313" key="2">
    <source>
        <dbReference type="EnsemblMetazoa" id="XP_008188596.1"/>
    </source>
</evidence>
<dbReference type="PANTHER" id="PTHR45913">
    <property type="entry name" value="EPM2A-INTERACTING PROTEIN 1"/>
    <property type="match status" value="1"/>
</dbReference>
<accession>A0A8R2FEE6</accession>
<dbReference type="GeneID" id="100574997"/>
<dbReference type="GO" id="GO:0046983">
    <property type="term" value="F:protein dimerization activity"/>
    <property type="evidence" value="ECO:0007669"/>
    <property type="project" value="InterPro"/>
</dbReference>
<dbReference type="InterPro" id="IPR012337">
    <property type="entry name" value="RNaseH-like_sf"/>
</dbReference>
<dbReference type="AlphaFoldDB" id="A0A8R2FEE6"/>
<keyword evidence="3" id="KW-1185">Reference proteome</keyword>
<sequence length="275" mass="32328">MDESCDKTDTAQLCIFVRYFDNTSEQFVKEILTILPLLGTTCGEDIYKAVIEYFEKYKLDMKKLISLTTDGVPSMIGNKKNIFKHINDLNFKLQGKGKLVCHLLSEIKCFSRKMDLFCEDIENERLHFPNLNTVFDDAEDNNDIDLNQFINFIKKLKSEFEDRFTDFKKIENEDMSLKEKFTQVTNTLQYDQFWMKYVCSSKYPELKRLVSKLCTMFGSTYVCEAAFSKMNFIKNNFRSRLTDEHLNEMLKMIQYTYTSELMLVDTPLISKEGVS</sequence>
<reference evidence="3" key="1">
    <citation type="submission" date="2010-06" db="EMBL/GenBank/DDBJ databases">
        <authorList>
            <person name="Jiang H."/>
            <person name="Abraham K."/>
            <person name="Ali S."/>
            <person name="Alsbrooks S.L."/>
            <person name="Anim B.N."/>
            <person name="Anosike U.S."/>
            <person name="Attaway T."/>
            <person name="Bandaranaike D.P."/>
            <person name="Battles P.K."/>
            <person name="Bell S.N."/>
            <person name="Bell A.V."/>
            <person name="Beltran B."/>
            <person name="Bickham C."/>
            <person name="Bustamante Y."/>
            <person name="Caleb T."/>
            <person name="Canada A."/>
            <person name="Cardenas V."/>
            <person name="Carter K."/>
            <person name="Chacko J."/>
            <person name="Chandrabose M.N."/>
            <person name="Chavez D."/>
            <person name="Chavez A."/>
            <person name="Chen L."/>
            <person name="Chu H.-S."/>
            <person name="Claassen K.J."/>
            <person name="Cockrell R."/>
            <person name="Collins M."/>
            <person name="Cooper J.A."/>
            <person name="Cree A."/>
            <person name="Curry S.M."/>
            <person name="Da Y."/>
            <person name="Dao M.D."/>
            <person name="Das B."/>
            <person name="Davila M.-L."/>
            <person name="Davy-Carroll L."/>
            <person name="Denson S."/>
            <person name="Dinh H."/>
            <person name="Ebong V.E."/>
            <person name="Edwards J.R."/>
            <person name="Egan A."/>
            <person name="El-Daye J."/>
            <person name="Escobedo L."/>
            <person name="Fernandez S."/>
            <person name="Fernando P.R."/>
            <person name="Flagg N."/>
            <person name="Forbes L.D."/>
            <person name="Fowler R.G."/>
            <person name="Fu Q."/>
            <person name="Gabisi R.A."/>
            <person name="Ganer J."/>
            <person name="Garbino Pronczuk A."/>
            <person name="Garcia R.M."/>
            <person name="Garner T."/>
            <person name="Garrett T.E."/>
            <person name="Gonzalez D.A."/>
            <person name="Hamid H."/>
            <person name="Hawkins E.S."/>
            <person name="Hirani K."/>
            <person name="Hogues M.E."/>
            <person name="Hollins B."/>
            <person name="Hsiao C.-H."/>
            <person name="Jabil R."/>
            <person name="James M.L."/>
            <person name="Jhangiani S.N."/>
            <person name="Johnson B."/>
            <person name="Johnson Q."/>
            <person name="Joshi V."/>
            <person name="Kalu J.B."/>
            <person name="Kam C."/>
            <person name="Kashfia A."/>
            <person name="Keebler J."/>
            <person name="Kisamo H."/>
            <person name="Kovar C.L."/>
            <person name="Lago L.A."/>
            <person name="Lai C.-Y."/>
            <person name="Laidlaw J."/>
            <person name="Lara F."/>
            <person name="Le T.-K."/>
            <person name="Lee S.L."/>
            <person name="Legall F.H."/>
            <person name="Lemon S.J."/>
            <person name="Lewis L.R."/>
            <person name="Li B."/>
            <person name="Liu Y."/>
            <person name="Liu Y.-S."/>
            <person name="Lopez J."/>
            <person name="Lozado R.J."/>
            <person name="Lu J."/>
            <person name="Madu R.C."/>
            <person name="Maheshwari M."/>
            <person name="Maheshwari R."/>
            <person name="Malloy K."/>
            <person name="Martinez E."/>
            <person name="Mathew T."/>
            <person name="Mercado I.C."/>
            <person name="Mercado C."/>
            <person name="Meyer B."/>
            <person name="Montgomery K."/>
            <person name="Morgan M.B."/>
            <person name="Munidasa M."/>
            <person name="Nazareth L.V."/>
            <person name="Nelson J."/>
            <person name="Ng B.M."/>
            <person name="Nguyen N.B."/>
            <person name="Nguyen P.Q."/>
            <person name="Nguyen T."/>
            <person name="Obregon M."/>
            <person name="Okwuonu G.O."/>
            <person name="Onwere C.G."/>
            <person name="Orozco G."/>
            <person name="Parra A."/>
            <person name="Patel S."/>
            <person name="Patil S."/>
            <person name="Perez A."/>
            <person name="Perez Y."/>
            <person name="Pham C."/>
            <person name="Primus E.L."/>
            <person name="Pu L.-L."/>
            <person name="Puazo M."/>
            <person name="Qin X."/>
            <person name="Quiroz J.B."/>
            <person name="Reese J."/>
            <person name="Richards S."/>
            <person name="Rives C.M."/>
            <person name="Robberts R."/>
            <person name="Ruiz S.J."/>
            <person name="Ruiz M.J."/>
            <person name="Santibanez J."/>
            <person name="Schneider B.W."/>
            <person name="Sisson I."/>
            <person name="Smith M."/>
            <person name="Sodergren E."/>
            <person name="Song X.-Z."/>
            <person name="Song B.B."/>
            <person name="Summersgill H."/>
            <person name="Thelus R."/>
            <person name="Thornton R.D."/>
            <person name="Trejos Z.Y."/>
            <person name="Usmani K."/>
            <person name="Vattathil S."/>
            <person name="Villasana D."/>
            <person name="Walker D.L."/>
            <person name="Wang S."/>
            <person name="Wang K."/>
            <person name="White C.S."/>
            <person name="Williams A.C."/>
            <person name="Williamson J."/>
            <person name="Wilson K."/>
            <person name="Woghiren I.O."/>
            <person name="Woodworth J.R."/>
            <person name="Worley K.C."/>
            <person name="Wright R.A."/>
            <person name="Wu W."/>
            <person name="Young L."/>
            <person name="Zhang L."/>
            <person name="Zhang J."/>
            <person name="Zhu Y."/>
            <person name="Muzny D.M."/>
            <person name="Weinstock G."/>
            <person name="Gibbs R.A."/>
        </authorList>
    </citation>
    <scope>NUCLEOTIDE SEQUENCE [LARGE SCALE GENOMIC DNA]</scope>
    <source>
        <strain evidence="3">LSR1</strain>
    </source>
</reference>
<evidence type="ECO:0000313" key="3">
    <source>
        <dbReference type="Proteomes" id="UP000007819"/>
    </source>
</evidence>
<dbReference type="RefSeq" id="XP_008188596.1">
    <property type="nucleotide sequence ID" value="XM_008190374.1"/>
</dbReference>
<dbReference type="EnsemblMetazoa" id="XM_008190374.1">
    <property type="protein sequence ID" value="XP_008188596.1"/>
    <property type="gene ID" value="LOC100574997"/>
</dbReference>
<proteinExistence type="predicted"/>
<name>A0A8R2FEE6_ACYPI</name>
<dbReference type="Proteomes" id="UP000007819">
    <property type="component" value="Chromosome X"/>
</dbReference>
<dbReference type="SUPFAM" id="SSF53098">
    <property type="entry name" value="Ribonuclease H-like"/>
    <property type="match status" value="1"/>
</dbReference>
<dbReference type="OrthoDB" id="6605450at2759"/>
<dbReference type="Pfam" id="PF05699">
    <property type="entry name" value="Dimer_Tnp_hAT"/>
    <property type="match status" value="1"/>
</dbReference>
<feature type="domain" description="HAT C-terminal dimerisation" evidence="1">
    <location>
        <begin position="192"/>
        <end position="250"/>
    </location>
</feature>
<organism evidence="2 3">
    <name type="scientific">Acyrthosiphon pisum</name>
    <name type="common">Pea aphid</name>
    <dbReference type="NCBI Taxonomy" id="7029"/>
    <lineage>
        <taxon>Eukaryota</taxon>
        <taxon>Metazoa</taxon>
        <taxon>Ecdysozoa</taxon>
        <taxon>Arthropoda</taxon>
        <taxon>Hexapoda</taxon>
        <taxon>Insecta</taxon>
        <taxon>Pterygota</taxon>
        <taxon>Neoptera</taxon>
        <taxon>Paraneoptera</taxon>
        <taxon>Hemiptera</taxon>
        <taxon>Sternorrhyncha</taxon>
        <taxon>Aphidomorpha</taxon>
        <taxon>Aphidoidea</taxon>
        <taxon>Aphididae</taxon>
        <taxon>Macrosiphini</taxon>
        <taxon>Acyrthosiphon</taxon>
    </lineage>
</organism>
<protein>
    <recommendedName>
        <fullName evidence="1">HAT C-terminal dimerisation domain-containing protein</fullName>
    </recommendedName>
</protein>
<dbReference type="KEGG" id="api:100574997"/>